<dbReference type="EMBL" id="BAAAET010000008">
    <property type="protein sequence ID" value="GAA0702693.1"/>
    <property type="molecule type" value="Genomic_DNA"/>
</dbReference>
<dbReference type="NCBIfam" id="TIGR00237">
    <property type="entry name" value="xseA"/>
    <property type="match status" value="1"/>
</dbReference>
<dbReference type="CDD" id="cd04489">
    <property type="entry name" value="ExoVII_LU_OBF"/>
    <property type="match status" value="1"/>
</dbReference>
<dbReference type="PANTHER" id="PTHR30008:SF0">
    <property type="entry name" value="EXODEOXYRIBONUCLEASE 7 LARGE SUBUNIT"/>
    <property type="match status" value="1"/>
</dbReference>
<feature type="coiled-coil region" evidence="7">
    <location>
        <begin position="270"/>
        <end position="352"/>
    </location>
</feature>
<evidence type="ECO:0000256" key="5">
    <source>
        <dbReference type="HAMAP-Rule" id="MF_00378"/>
    </source>
</evidence>
<dbReference type="PANTHER" id="PTHR30008">
    <property type="entry name" value="EXODEOXYRIBONUCLEASE 7 LARGE SUBUNIT"/>
    <property type="match status" value="1"/>
</dbReference>
<keyword evidence="7" id="KW-0175">Coiled coil</keyword>
<dbReference type="Pfam" id="PF02601">
    <property type="entry name" value="Exonuc_VII_L"/>
    <property type="match status" value="1"/>
</dbReference>
<feature type="domain" description="OB-fold nucleic acid binding" evidence="9">
    <location>
        <begin position="13"/>
        <end position="106"/>
    </location>
</feature>
<dbReference type="Pfam" id="PF13742">
    <property type="entry name" value="tRNA_anti_2"/>
    <property type="match status" value="1"/>
</dbReference>
<keyword evidence="4 5" id="KW-0269">Exonuclease</keyword>
<evidence type="ECO:0000259" key="8">
    <source>
        <dbReference type="Pfam" id="PF02601"/>
    </source>
</evidence>
<evidence type="ECO:0000256" key="1">
    <source>
        <dbReference type="ARBA" id="ARBA00022490"/>
    </source>
</evidence>
<evidence type="ECO:0000313" key="11">
    <source>
        <dbReference type="Proteomes" id="UP001499915"/>
    </source>
</evidence>
<dbReference type="InterPro" id="IPR020579">
    <property type="entry name" value="Exonuc_VII_lsu_C"/>
</dbReference>
<accession>A0ABP3TJM3</accession>
<evidence type="ECO:0000256" key="7">
    <source>
        <dbReference type="SAM" id="Coils"/>
    </source>
</evidence>
<comment type="function">
    <text evidence="5">Bidirectionally degrades single-stranded DNA into large acid-insoluble oligonucleotides, which are then degraded further into small acid-soluble oligonucleotides.</text>
</comment>
<evidence type="ECO:0000256" key="2">
    <source>
        <dbReference type="ARBA" id="ARBA00022722"/>
    </source>
</evidence>
<dbReference type="InterPro" id="IPR003753">
    <property type="entry name" value="Exonuc_VII_L"/>
</dbReference>
<evidence type="ECO:0000256" key="6">
    <source>
        <dbReference type="RuleBase" id="RU004355"/>
    </source>
</evidence>
<proteinExistence type="inferred from homology"/>
<evidence type="ECO:0000256" key="4">
    <source>
        <dbReference type="ARBA" id="ARBA00022839"/>
    </source>
</evidence>
<dbReference type="EC" id="3.1.11.6" evidence="5"/>
<comment type="catalytic activity">
    <reaction evidence="5 6">
        <text>Exonucleolytic cleavage in either 5'- to 3'- or 3'- to 5'-direction to yield nucleoside 5'-phosphates.</text>
        <dbReference type="EC" id="3.1.11.6"/>
    </reaction>
</comment>
<dbReference type="RefSeq" id="WP_343809009.1">
    <property type="nucleotide sequence ID" value="NZ_BAAAET010000008.1"/>
</dbReference>
<keyword evidence="1 5" id="KW-0963">Cytoplasm</keyword>
<name>A0ABP3TJM3_9GAMM</name>
<evidence type="ECO:0000256" key="3">
    <source>
        <dbReference type="ARBA" id="ARBA00022801"/>
    </source>
</evidence>
<comment type="caution">
    <text evidence="10">The sequence shown here is derived from an EMBL/GenBank/DDBJ whole genome shotgun (WGS) entry which is preliminary data.</text>
</comment>
<dbReference type="InterPro" id="IPR025824">
    <property type="entry name" value="OB-fold_nuc-bd_dom"/>
</dbReference>
<comment type="subcellular location">
    <subcellularLocation>
        <location evidence="5 6">Cytoplasm</location>
    </subcellularLocation>
</comment>
<dbReference type="HAMAP" id="MF_00378">
    <property type="entry name" value="Exonuc_7_L"/>
    <property type="match status" value="1"/>
</dbReference>
<reference evidence="11" key="1">
    <citation type="journal article" date="2019" name="Int. J. Syst. Evol. Microbiol.">
        <title>The Global Catalogue of Microorganisms (GCM) 10K type strain sequencing project: providing services to taxonomists for standard genome sequencing and annotation.</title>
        <authorList>
            <consortium name="The Broad Institute Genomics Platform"/>
            <consortium name="The Broad Institute Genome Sequencing Center for Infectious Disease"/>
            <person name="Wu L."/>
            <person name="Ma J."/>
        </authorList>
    </citation>
    <scope>NUCLEOTIDE SEQUENCE [LARGE SCALE GENOMIC DNA]</scope>
    <source>
        <strain evidence="11">JCM 15134</strain>
    </source>
</reference>
<comment type="subunit">
    <text evidence="5">Heterooligomer composed of large and small subunits.</text>
</comment>
<feature type="domain" description="Exonuclease VII large subunit C-terminal" evidence="8">
    <location>
        <begin position="129"/>
        <end position="441"/>
    </location>
</feature>
<evidence type="ECO:0000259" key="9">
    <source>
        <dbReference type="Pfam" id="PF13742"/>
    </source>
</evidence>
<keyword evidence="2 5" id="KW-0540">Nuclease</keyword>
<organism evidence="10 11">
    <name type="scientific">Marinobacterium maritimum</name>
    <dbReference type="NCBI Taxonomy" id="500162"/>
    <lineage>
        <taxon>Bacteria</taxon>
        <taxon>Pseudomonadati</taxon>
        <taxon>Pseudomonadota</taxon>
        <taxon>Gammaproteobacteria</taxon>
        <taxon>Oceanospirillales</taxon>
        <taxon>Oceanospirillaceae</taxon>
        <taxon>Marinobacterium</taxon>
    </lineage>
</organism>
<protein>
    <recommendedName>
        <fullName evidence="5">Exodeoxyribonuclease 7 large subunit</fullName>
        <ecNumber evidence="5">3.1.11.6</ecNumber>
    </recommendedName>
    <alternativeName>
        <fullName evidence="5">Exodeoxyribonuclease VII large subunit</fullName>
        <shortName evidence="5">Exonuclease VII large subunit</shortName>
    </alternativeName>
</protein>
<dbReference type="Proteomes" id="UP001499915">
    <property type="component" value="Unassembled WGS sequence"/>
</dbReference>
<keyword evidence="3 5" id="KW-0378">Hydrolase</keyword>
<sequence>MNRSMPPRNRSAISVSELNRQVKSLLEHSFMTLQVEGEISNLARPSSGHWYFTLKDDRAQVRCAMFRGRNQQVRFRPKEGDQVVVMAKVSLYEGRGDFQLICEQMQESGQGRLQQAFERLKLQLSQEGLFDATRKRPLPSPARHIGVITSPTGAAIHDILQVLQRRCPLLPVALYPTAVQGNEAAPQIVRAIELANRDGRCDALIVGRGGGSLEDLWPFNEESVARAIAASGIPVVSAVGHEVDISISDLVADLRAPTPSAAAELLSPDQSQLQQQLQVLRQRLSRQTLRTLDQHRARLEHLRARLRHPGERLREQSQRLDQLELRLQRALNLRLQQSAQRLEALHQRLQRSSPSRLLERKQQQLAPLQQRLQHGIELLLQQRRQQLQFQARQLHGVSPLATLERGYAIVQDQNGQAITRQEQVSPGDQINARLHQGTLICTVDGYAD</sequence>
<comment type="similarity">
    <text evidence="5 6">Belongs to the XseA family.</text>
</comment>
<gene>
    <name evidence="5 10" type="primary">xseA</name>
    <name evidence="10" type="ORF">GCM10009104_35100</name>
</gene>
<evidence type="ECO:0000313" key="10">
    <source>
        <dbReference type="EMBL" id="GAA0702693.1"/>
    </source>
</evidence>
<keyword evidence="11" id="KW-1185">Reference proteome</keyword>